<dbReference type="PANTHER" id="PTHR43027:SF2">
    <property type="entry name" value="TRANSPORT PERMEASE PROTEIN"/>
    <property type="match status" value="1"/>
</dbReference>
<dbReference type="GO" id="GO:0140359">
    <property type="term" value="F:ABC-type transporter activity"/>
    <property type="evidence" value="ECO:0007669"/>
    <property type="project" value="InterPro"/>
</dbReference>
<keyword evidence="4 5" id="KW-0472">Membrane</keyword>
<feature type="region of interest" description="Disordered" evidence="6">
    <location>
        <begin position="1"/>
        <end position="35"/>
    </location>
</feature>
<protein>
    <recommendedName>
        <fullName evidence="5">Transport permease protein</fullName>
    </recommendedName>
</protein>
<dbReference type="GO" id="GO:0005886">
    <property type="term" value="C:plasma membrane"/>
    <property type="evidence" value="ECO:0007669"/>
    <property type="project" value="UniProtKB-SubCell"/>
</dbReference>
<evidence type="ECO:0000256" key="1">
    <source>
        <dbReference type="ARBA" id="ARBA00004141"/>
    </source>
</evidence>
<comment type="subcellular location">
    <subcellularLocation>
        <location evidence="5">Cell membrane</location>
        <topology evidence="5">Multi-pass membrane protein</topology>
    </subcellularLocation>
    <subcellularLocation>
        <location evidence="1">Membrane</location>
        <topology evidence="1">Multi-pass membrane protein</topology>
    </subcellularLocation>
</comment>
<feature type="transmembrane region" description="Helical" evidence="5">
    <location>
        <begin position="170"/>
        <end position="193"/>
    </location>
</feature>
<comment type="similarity">
    <text evidence="5">Belongs to the ABC-2 integral membrane protein family.</text>
</comment>
<dbReference type="RefSeq" id="WP_114625976.1">
    <property type="nucleotide sequence ID" value="NZ_QQNA01000208.1"/>
</dbReference>
<evidence type="ECO:0000313" key="9">
    <source>
        <dbReference type="Proteomes" id="UP000253741"/>
    </source>
</evidence>
<dbReference type="OrthoDB" id="3214063at2"/>
<keyword evidence="5" id="KW-1003">Cell membrane</keyword>
<name>A0A370B1B2_9ACTN</name>
<feature type="transmembrane region" description="Helical" evidence="5">
    <location>
        <begin position="90"/>
        <end position="114"/>
    </location>
</feature>
<keyword evidence="3 5" id="KW-1133">Transmembrane helix</keyword>
<evidence type="ECO:0000256" key="6">
    <source>
        <dbReference type="SAM" id="MobiDB-lite"/>
    </source>
</evidence>
<dbReference type="PROSITE" id="PS51012">
    <property type="entry name" value="ABC_TM2"/>
    <property type="match status" value="1"/>
</dbReference>
<keyword evidence="2 5" id="KW-0812">Transmembrane</keyword>
<feature type="transmembrane region" description="Helical" evidence="5">
    <location>
        <begin position="199"/>
        <end position="221"/>
    </location>
</feature>
<evidence type="ECO:0000256" key="4">
    <source>
        <dbReference type="ARBA" id="ARBA00023136"/>
    </source>
</evidence>
<sequence>MNTTTTTRTGADGRGADGKGASPGAPGATGPASTPASRLKALARAEYTLLTRNRTALFAGLLVPVAMIGSIKVSLAQVDLGKAGLSSMEVAMVGSIGMVLVMAVYANLTSAYTARREDLVLKRLRTVEATDLEILTGTALPAVALAFVQSLVMITGGVVLLDVRAPQQPLLLTAGLLAGLALLATLSAVTSAFTRTVESAQITSMPLFLVSVVGSGLFVPLEVFPDRVAAVCELLPMTGVMTLIRAGWLGGVESGDALRAGLTALVWIALALFAVRKWFRWGPRR</sequence>
<accession>A0A370B1B2</accession>
<dbReference type="AlphaFoldDB" id="A0A370B1B2"/>
<feature type="compositionally biased region" description="Low complexity" evidence="6">
    <location>
        <begin position="19"/>
        <end position="35"/>
    </location>
</feature>
<dbReference type="EMBL" id="QQNA01000208">
    <property type="protein sequence ID" value="RDG35610.1"/>
    <property type="molecule type" value="Genomic_DNA"/>
</dbReference>
<feature type="transmembrane region" description="Helical" evidence="5">
    <location>
        <begin position="134"/>
        <end position="163"/>
    </location>
</feature>
<evidence type="ECO:0000256" key="2">
    <source>
        <dbReference type="ARBA" id="ARBA00022692"/>
    </source>
</evidence>
<dbReference type="InterPro" id="IPR013525">
    <property type="entry name" value="ABC2_TM"/>
</dbReference>
<feature type="transmembrane region" description="Helical" evidence="5">
    <location>
        <begin position="260"/>
        <end position="279"/>
    </location>
</feature>
<organism evidence="8 9">
    <name type="scientific">Streptomyces corynorhini</name>
    <dbReference type="NCBI Taxonomy" id="2282652"/>
    <lineage>
        <taxon>Bacteria</taxon>
        <taxon>Bacillati</taxon>
        <taxon>Actinomycetota</taxon>
        <taxon>Actinomycetes</taxon>
        <taxon>Kitasatosporales</taxon>
        <taxon>Streptomycetaceae</taxon>
        <taxon>Streptomyces</taxon>
    </lineage>
</organism>
<comment type="caution">
    <text evidence="8">The sequence shown here is derived from an EMBL/GenBank/DDBJ whole genome shotgun (WGS) entry which is preliminary data.</text>
</comment>
<keyword evidence="5" id="KW-0813">Transport</keyword>
<gene>
    <name evidence="8" type="ORF">DVH02_24360</name>
</gene>
<dbReference type="Proteomes" id="UP000253741">
    <property type="component" value="Unassembled WGS sequence"/>
</dbReference>
<dbReference type="Pfam" id="PF01061">
    <property type="entry name" value="ABC2_membrane"/>
    <property type="match status" value="1"/>
</dbReference>
<dbReference type="PANTHER" id="PTHR43027">
    <property type="entry name" value="DOXORUBICIN RESISTANCE ABC TRANSPORTER PERMEASE PROTEIN DRRC-RELATED"/>
    <property type="match status" value="1"/>
</dbReference>
<reference evidence="8 9" key="1">
    <citation type="submission" date="2018-07" db="EMBL/GenBank/DDBJ databases">
        <title>Streptomyces species from bats.</title>
        <authorList>
            <person name="Dunlap C."/>
        </authorList>
    </citation>
    <scope>NUCLEOTIDE SEQUENCE [LARGE SCALE GENOMIC DNA]</scope>
    <source>
        <strain evidence="8 9">AC230</strain>
    </source>
</reference>
<keyword evidence="9" id="KW-1185">Reference proteome</keyword>
<dbReference type="InterPro" id="IPR047817">
    <property type="entry name" value="ABC2_TM_bact-type"/>
</dbReference>
<evidence type="ECO:0000259" key="7">
    <source>
        <dbReference type="PROSITE" id="PS51012"/>
    </source>
</evidence>
<evidence type="ECO:0000256" key="3">
    <source>
        <dbReference type="ARBA" id="ARBA00022989"/>
    </source>
</evidence>
<dbReference type="InterPro" id="IPR052902">
    <property type="entry name" value="ABC-2_transporter"/>
</dbReference>
<feature type="transmembrane region" description="Helical" evidence="5">
    <location>
        <begin position="56"/>
        <end position="78"/>
    </location>
</feature>
<proteinExistence type="inferred from homology"/>
<evidence type="ECO:0000313" key="8">
    <source>
        <dbReference type="EMBL" id="RDG35610.1"/>
    </source>
</evidence>
<feature type="domain" description="ABC transmembrane type-2" evidence="7">
    <location>
        <begin position="55"/>
        <end position="278"/>
    </location>
</feature>
<evidence type="ECO:0000256" key="5">
    <source>
        <dbReference type="RuleBase" id="RU361157"/>
    </source>
</evidence>
<feature type="compositionally biased region" description="Low complexity" evidence="6">
    <location>
        <begin position="1"/>
        <end position="10"/>
    </location>
</feature>